<evidence type="ECO:0000256" key="3">
    <source>
        <dbReference type="PROSITE-ProRule" id="PRU00035"/>
    </source>
</evidence>
<dbReference type="SMART" id="SM00293">
    <property type="entry name" value="PWWP"/>
    <property type="match status" value="1"/>
</dbReference>
<gene>
    <name evidence="7" type="ORF">FSP39_020657</name>
</gene>
<comment type="caution">
    <text evidence="7">The sequence shown here is derived from an EMBL/GenBank/DDBJ whole genome shotgun (WGS) entry which is preliminary data.</text>
</comment>
<dbReference type="InterPro" id="IPR018359">
    <property type="entry name" value="Bromodomain_CS"/>
</dbReference>
<evidence type="ECO:0000256" key="2">
    <source>
        <dbReference type="ARBA" id="ARBA00023117"/>
    </source>
</evidence>
<feature type="region of interest" description="Disordered" evidence="4">
    <location>
        <begin position="837"/>
        <end position="864"/>
    </location>
</feature>
<proteinExistence type="predicted"/>
<dbReference type="SUPFAM" id="SSF63748">
    <property type="entry name" value="Tudor/PWWP/MBT"/>
    <property type="match status" value="1"/>
</dbReference>
<dbReference type="CDD" id="cd05839">
    <property type="entry name" value="PWWP_BRPF"/>
    <property type="match status" value="1"/>
</dbReference>
<accession>A0AA89C0P0</accession>
<dbReference type="PROSITE" id="PS00633">
    <property type="entry name" value="BROMODOMAIN_1"/>
    <property type="match status" value="1"/>
</dbReference>
<dbReference type="InterPro" id="IPR050701">
    <property type="entry name" value="Histone_Mod_Regulator"/>
</dbReference>
<keyword evidence="8" id="KW-1185">Reference proteome</keyword>
<feature type="compositionally biased region" description="Low complexity" evidence="4">
    <location>
        <begin position="539"/>
        <end position="552"/>
    </location>
</feature>
<dbReference type="Pfam" id="PF00439">
    <property type="entry name" value="Bromodomain"/>
    <property type="match status" value="1"/>
</dbReference>
<name>A0AA89C0P0_PINIB</name>
<dbReference type="Pfam" id="PF00855">
    <property type="entry name" value="PWWP"/>
    <property type="match status" value="1"/>
</dbReference>
<dbReference type="GO" id="GO:0006357">
    <property type="term" value="P:regulation of transcription by RNA polymerase II"/>
    <property type="evidence" value="ECO:0007669"/>
    <property type="project" value="TreeGrafter"/>
</dbReference>
<dbReference type="EMBL" id="VSWD01000005">
    <property type="protein sequence ID" value="KAK3103635.1"/>
    <property type="molecule type" value="Genomic_DNA"/>
</dbReference>
<evidence type="ECO:0000259" key="6">
    <source>
        <dbReference type="PROSITE" id="PS50812"/>
    </source>
</evidence>
<dbReference type="PRINTS" id="PR00503">
    <property type="entry name" value="BROMODOMAIN"/>
</dbReference>
<feature type="compositionally biased region" description="Basic and acidic residues" evidence="4">
    <location>
        <begin position="429"/>
        <end position="456"/>
    </location>
</feature>
<evidence type="ECO:0000256" key="1">
    <source>
        <dbReference type="ARBA" id="ARBA00022990"/>
    </source>
</evidence>
<dbReference type="InterPro" id="IPR000313">
    <property type="entry name" value="PWWP_dom"/>
</dbReference>
<dbReference type="PROSITE" id="PS50014">
    <property type="entry name" value="BROMODOMAIN_2"/>
    <property type="match status" value="1"/>
</dbReference>
<keyword evidence="2 3" id="KW-0103">Bromodomain</keyword>
<dbReference type="SMART" id="SM00297">
    <property type="entry name" value="BROMO"/>
    <property type="match status" value="1"/>
</dbReference>
<feature type="compositionally biased region" description="Polar residues" evidence="4">
    <location>
        <begin position="848"/>
        <end position="864"/>
    </location>
</feature>
<feature type="compositionally biased region" description="Basic residues" evidence="4">
    <location>
        <begin position="458"/>
        <end position="473"/>
    </location>
</feature>
<organism evidence="7 8">
    <name type="scientific">Pinctada imbricata</name>
    <name type="common">Atlantic pearl-oyster</name>
    <name type="synonym">Pinctada martensii</name>
    <dbReference type="NCBI Taxonomy" id="66713"/>
    <lineage>
        <taxon>Eukaryota</taxon>
        <taxon>Metazoa</taxon>
        <taxon>Spiralia</taxon>
        <taxon>Lophotrochozoa</taxon>
        <taxon>Mollusca</taxon>
        <taxon>Bivalvia</taxon>
        <taxon>Autobranchia</taxon>
        <taxon>Pteriomorphia</taxon>
        <taxon>Pterioida</taxon>
        <taxon>Pterioidea</taxon>
        <taxon>Pteriidae</taxon>
        <taxon>Pinctada</taxon>
    </lineage>
</organism>
<dbReference type="SUPFAM" id="SSF47370">
    <property type="entry name" value="Bromodomain"/>
    <property type="match status" value="1"/>
</dbReference>
<feature type="region of interest" description="Disordered" evidence="4">
    <location>
        <begin position="382"/>
        <end position="689"/>
    </location>
</feature>
<dbReference type="PANTHER" id="PTHR13793">
    <property type="entry name" value="PHD FINGER PROTEINS"/>
    <property type="match status" value="1"/>
</dbReference>
<feature type="compositionally biased region" description="Polar residues" evidence="4">
    <location>
        <begin position="724"/>
        <end position="754"/>
    </location>
</feature>
<keyword evidence="1" id="KW-0007">Acetylation</keyword>
<feature type="compositionally biased region" description="Basic and acidic residues" evidence="4">
    <location>
        <begin position="643"/>
        <end position="657"/>
    </location>
</feature>
<dbReference type="Proteomes" id="UP001186944">
    <property type="component" value="Unassembled WGS sequence"/>
</dbReference>
<evidence type="ECO:0000259" key="5">
    <source>
        <dbReference type="PROSITE" id="PS50014"/>
    </source>
</evidence>
<sequence length="1124" mass="126418">MKIEPIKESSANGLTVSVRKTAYCDVHTPADSDFTPVIGNISSEEDRSASAKKAKEKSKIKMRKARKILAEKRNALPVVSVPVIPQQRLSKITCLINLPKKQQFLTRLVSYWTLKRQSRNGVPLLRRLQSNHMTRNKHETKNDKQSNALKEQLKYWQRLRQDLEKARLLVELIRKREKIKREQLRVHQMAMELQLQPFAVLLRNTLDLLVDKDTSSFFTEPVSLEEVPDYRDYIDHPMDFETMRNKIDNHQYKTMDDFEADFDLIIKNCMKYNAKDTVFYRAAVKLRDQGGMVIRASRRTVERVGYDPSTGLHLETAPNTTDPVVLEDIDSFLEHKESIPLEEQLRILLDKMDAAHASRKPGKSKLAKRIRQEIVKVRRKLALQKGQRASDLDETVDTASETNYDSMADDSRIETPVPDTPKSPTHKSPSTDKEKTPNIDKEKAGIGRGANKDTPTRGRGRGRGRGRWGRASKSRLESESESPVATRKIEKRRSSDSSRTTESSTSSKNEDSNSGHPALSGVNRRTAVLFSKKIKSNKNDSSAPSSPGTPTRPATPPRKVGKGRGSRNRSQSQHEKVDSPQPPVLEPMMRTTRGPASPKSPKSPAMRKRSASALGSPEREGRPTPPKRTNSLTEPLAFSEPPDITKKDSFLRYRGPDNLRSSSESDSTSVISTSDDSLSDSSMGSSSSNSRSACLLCLVRAFFMPGVELNSHGMPKLSEEGTESDSSTLAPPTQAPQSNAQKPGNSLANHSTQSANDPFPACTVSPVIIHHSPSIELICEPDCIELFISDDPKINTKGPNFDENSKSNLLFHHITKNLNHEKMWKCKSKDGRNAQKLLKDDTPRKSMASANKSVQTASKKQKTTLGSVNVDQKVLDGNTSEVEENEQSFELPLKRKTRSSTFDQSNVKAMPRCHFDVVRDSLCKNSAHDDDDVKFIKHKDQGKEVQMAKSQELYKLLIKKNTSHFIKVHTRQFEEGRAHRSGSCDSEDMIPLEPLDLVWAKCRGYPWYPALIINPKMPKTGYFHNGVPIPVPPDDVLALQRKYDEPVYLILFFDTKRTWQWLPRNKLEPLGVDSGLDKAKLLENKKPNIRKAVQKAYEKAILHRCSVTGEPNPLSGDSEIDDQE</sequence>
<protein>
    <submittedName>
        <fullName evidence="7">Uncharacterized protein</fullName>
    </submittedName>
</protein>
<dbReference type="InterPro" id="IPR001487">
    <property type="entry name" value="Bromodomain"/>
</dbReference>
<feature type="region of interest" description="Disordered" evidence="4">
    <location>
        <begin position="713"/>
        <end position="754"/>
    </location>
</feature>
<dbReference type="Gene3D" id="2.30.30.140">
    <property type="match status" value="1"/>
</dbReference>
<reference evidence="7" key="1">
    <citation type="submission" date="2019-08" db="EMBL/GenBank/DDBJ databases">
        <title>The improved chromosome-level genome for the pearl oyster Pinctada fucata martensii using PacBio sequencing and Hi-C.</title>
        <authorList>
            <person name="Zheng Z."/>
        </authorList>
    </citation>
    <scope>NUCLEOTIDE SEQUENCE</scope>
    <source>
        <strain evidence="7">ZZ-2019</strain>
        <tissue evidence="7">Adductor muscle</tissue>
    </source>
</reference>
<dbReference type="Gene3D" id="1.20.920.10">
    <property type="entry name" value="Bromodomain-like"/>
    <property type="match status" value="1"/>
</dbReference>
<evidence type="ECO:0000313" key="7">
    <source>
        <dbReference type="EMBL" id="KAK3103635.1"/>
    </source>
</evidence>
<dbReference type="PROSITE" id="PS50812">
    <property type="entry name" value="PWWP"/>
    <property type="match status" value="1"/>
</dbReference>
<feature type="domain" description="PWWP" evidence="6">
    <location>
        <begin position="994"/>
        <end position="1073"/>
    </location>
</feature>
<dbReference type="InterPro" id="IPR036427">
    <property type="entry name" value="Bromodomain-like_sf"/>
</dbReference>
<feature type="compositionally biased region" description="Low complexity" evidence="4">
    <location>
        <begin position="661"/>
        <end position="689"/>
    </location>
</feature>
<evidence type="ECO:0000313" key="8">
    <source>
        <dbReference type="Proteomes" id="UP001186944"/>
    </source>
</evidence>
<dbReference type="PANTHER" id="PTHR13793:SF107">
    <property type="entry name" value="BROMODOMAIN-CONTAINING PROTEIN HOMOLOG"/>
    <property type="match status" value="1"/>
</dbReference>
<feature type="compositionally biased region" description="Low complexity" evidence="4">
    <location>
        <begin position="595"/>
        <end position="604"/>
    </location>
</feature>
<dbReference type="FunFam" id="2.30.30.140:FF:000008">
    <property type="entry name" value="Bromodomain containing 1, isoform CRA_b"/>
    <property type="match status" value="1"/>
</dbReference>
<dbReference type="AlphaFoldDB" id="A0AA89C0P0"/>
<feature type="compositionally biased region" description="Low complexity" evidence="4">
    <location>
        <begin position="497"/>
        <end position="507"/>
    </location>
</feature>
<feature type="domain" description="Bromo" evidence="5">
    <location>
        <begin position="210"/>
        <end position="280"/>
    </location>
</feature>
<evidence type="ECO:0000256" key="4">
    <source>
        <dbReference type="SAM" id="MobiDB-lite"/>
    </source>
</evidence>